<dbReference type="GO" id="GO:0016301">
    <property type="term" value="F:kinase activity"/>
    <property type="evidence" value="ECO:0007669"/>
    <property type="project" value="UniProtKB-KW"/>
</dbReference>
<evidence type="ECO:0000313" key="1">
    <source>
        <dbReference type="EMBL" id="PPU02308.1"/>
    </source>
</evidence>
<dbReference type="EMBL" id="MDSL01000008">
    <property type="protein sequence ID" value="PPU02308.1"/>
    <property type="molecule type" value="Genomic_DNA"/>
</dbReference>
<proteinExistence type="predicted"/>
<accession>A0A2S7A5D8</accession>
<gene>
    <name evidence="1" type="ORF">XarbCFBP7409_06000</name>
</gene>
<comment type="caution">
    <text evidence="1">The sequence shown here is derived from an EMBL/GenBank/DDBJ whole genome shotgun (WGS) entry which is preliminary data.</text>
</comment>
<organism evidence="1 2">
    <name type="scientific">Xanthomonas arboricola pv. guizotiae</name>
    <dbReference type="NCBI Taxonomy" id="487867"/>
    <lineage>
        <taxon>Bacteria</taxon>
        <taxon>Pseudomonadati</taxon>
        <taxon>Pseudomonadota</taxon>
        <taxon>Gammaproteobacteria</taxon>
        <taxon>Lysobacterales</taxon>
        <taxon>Lysobacteraceae</taxon>
        <taxon>Xanthomonas</taxon>
    </lineage>
</organism>
<protein>
    <submittedName>
        <fullName evidence="1">Serine kinase</fullName>
    </submittedName>
</protein>
<reference evidence="1 2" key="1">
    <citation type="submission" date="2016-08" db="EMBL/GenBank/DDBJ databases">
        <title>Evolution of the type three secretion system and type three effector repertoires in Xanthomonas.</title>
        <authorList>
            <person name="Merda D."/>
            <person name="Briand M."/>
            <person name="Bosis E."/>
            <person name="Rousseau C."/>
            <person name="Portier P."/>
            <person name="Jacques M.-A."/>
            <person name="Fischer-Le Saux M."/>
        </authorList>
    </citation>
    <scope>NUCLEOTIDE SEQUENCE [LARGE SCALE GENOMIC DNA]</scope>
    <source>
        <strain evidence="1 2">CFBP 7409</strain>
    </source>
</reference>
<keyword evidence="1" id="KW-0808">Transferase</keyword>
<dbReference type="AlphaFoldDB" id="A0A2S7A5D8"/>
<dbReference type="InterPro" id="IPR048137">
    <property type="entry name" value="HrpE-like"/>
</dbReference>
<name>A0A2S7A5D8_9XANT</name>
<keyword evidence="1" id="KW-0418">Kinase</keyword>
<dbReference type="NCBIfam" id="NF041507">
    <property type="entry name" value="HrpE_Xanth"/>
    <property type="match status" value="1"/>
</dbReference>
<sequence length="72" mass="7722">MAGFKNDYSNQNALNGSDGQIDSLLDGLGASGENQKRMNNKITMIKNDLDFNVTLNKFIGKAGDNAKQLVGS</sequence>
<evidence type="ECO:0000313" key="2">
    <source>
        <dbReference type="Proteomes" id="UP000238049"/>
    </source>
</evidence>
<dbReference type="Proteomes" id="UP000238049">
    <property type="component" value="Unassembled WGS sequence"/>
</dbReference>